<reference evidence="3 4" key="1">
    <citation type="journal article" date="2011" name="BMC Genomics">
        <title>Insight into cross-talk between intra-amoebal pathogens.</title>
        <authorList>
            <person name="Gimenez G."/>
            <person name="Bertelli C."/>
            <person name="Moliner C."/>
            <person name="Robert C."/>
            <person name="Raoult D."/>
            <person name="Fournier P.E."/>
            <person name="Greub G."/>
        </authorList>
    </citation>
    <scope>NUCLEOTIDE SEQUENCE [LARGE SCALE GENOMIC DNA]</scope>
    <source>
        <strain evidence="3 4">LLAP12</strain>
    </source>
</reference>
<dbReference type="InterPro" id="IPR050961">
    <property type="entry name" value="BolA/IbaG_stress_morph_reg"/>
</dbReference>
<keyword evidence="4" id="KW-1185">Reference proteome</keyword>
<dbReference type="Gene3D" id="3.30.300.90">
    <property type="entry name" value="BolA-like"/>
    <property type="match status" value="1"/>
</dbReference>
<proteinExistence type="inferred from homology"/>
<evidence type="ECO:0000256" key="2">
    <source>
        <dbReference type="RuleBase" id="RU003860"/>
    </source>
</evidence>
<dbReference type="AlphaFoldDB" id="G9EQT7"/>
<dbReference type="GO" id="GO:0005829">
    <property type="term" value="C:cytosol"/>
    <property type="evidence" value="ECO:0007669"/>
    <property type="project" value="TreeGrafter"/>
</dbReference>
<dbReference type="PANTHER" id="PTHR46229:SF2">
    <property type="entry name" value="BOLA-LIKE PROTEIN 1"/>
    <property type="match status" value="1"/>
</dbReference>
<sequence>MSRKERIAQLLNQELAPVYLNIEDESGNHHVPQGAETHFKITAVSSRFIDLTRIARHRLLNHFLSKEFELSLHALSMHLYTPDEWEKNKTVLQSPSCRDGYKNR</sequence>
<dbReference type="Pfam" id="PF01722">
    <property type="entry name" value="BolA"/>
    <property type="match status" value="1"/>
</dbReference>
<dbReference type="STRING" id="658187.LDG_7640"/>
<dbReference type="Proteomes" id="UP000002770">
    <property type="component" value="Unassembled WGS sequence"/>
</dbReference>
<dbReference type="InterPro" id="IPR036065">
    <property type="entry name" value="BolA-like_sf"/>
</dbReference>
<comment type="similarity">
    <text evidence="1 2">Belongs to the BolA/IbaG family.</text>
</comment>
<dbReference type="GO" id="GO:0006351">
    <property type="term" value="P:DNA-templated transcription"/>
    <property type="evidence" value="ECO:0007669"/>
    <property type="project" value="TreeGrafter"/>
</dbReference>
<dbReference type="HOGENOM" id="CLU_109462_3_1_6"/>
<evidence type="ECO:0000256" key="1">
    <source>
        <dbReference type="ARBA" id="ARBA00005578"/>
    </source>
</evidence>
<name>G9EQT7_9GAMM</name>
<protein>
    <submittedName>
        <fullName evidence="3">Uncharacterized protein</fullName>
    </submittedName>
</protein>
<accession>G9EQT7</accession>
<dbReference type="PANTHER" id="PTHR46229">
    <property type="entry name" value="BOLA TRANSCRIPTION REGULATOR"/>
    <property type="match status" value="1"/>
</dbReference>
<evidence type="ECO:0000313" key="3">
    <source>
        <dbReference type="EMBL" id="EHL30308.1"/>
    </source>
</evidence>
<dbReference type="RefSeq" id="WP_006871542.1">
    <property type="nucleotide sequence ID" value="NZ_JH413832.1"/>
</dbReference>
<gene>
    <name evidence="3" type="ORF">LDG_7640</name>
</gene>
<dbReference type="PIRSF" id="PIRSF003113">
    <property type="entry name" value="BolA"/>
    <property type="match status" value="1"/>
</dbReference>
<organism evidence="3 4">
    <name type="scientific">Legionella drancourtii LLAP12</name>
    <dbReference type="NCBI Taxonomy" id="658187"/>
    <lineage>
        <taxon>Bacteria</taxon>
        <taxon>Pseudomonadati</taxon>
        <taxon>Pseudomonadota</taxon>
        <taxon>Gammaproteobacteria</taxon>
        <taxon>Legionellales</taxon>
        <taxon>Legionellaceae</taxon>
        <taxon>Legionella</taxon>
    </lineage>
</organism>
<dbReference type="EMBL" id="JH413832">
    <property type="protein sequence ID" value="EHL30308.1"/>
    <property type="molecule type" value="Genomic_DNA"/>
</dbReference>
<dbReference type="InParanoid" id="G9EQT7"/>
<dbReference type="eggNOG" id="COG0271">
    <property type="taxonomic scope" value="Bacteria"/>
</dbReference>
<dbReference type="OrthoDB" id="9801469at2"/>
<dbReference type="SUPFAM" id="SSF82657">
    <property type="entry name" value="BolA-like"/>
    <property type="match status" value="1"/>
</dbReference>
<dbReference type="InterPro" id="IPR002634">
    <property type="entry name" value="BolA"/>
</dbReference>
<evidence type="ECO:0000313" key="4">
    <source>
        <dbReference type="Proteomes" id="UP000002770"/>
    </source>
</evidence>
<dbReference type="FunCoup" id="G9EQT7">
    <property type="interactions" value="372"/>
</dbReference>